<evidence type="ECO:0000256" key="1">
    <source>
        <dbReference type="ARBA" id="ARBA00003871"/>
    </source>
</evidence>
<dbReference type="PROSITE" id="PS00571">
    <property type="entry name" value="AMIDASES"/>
    <property type="match status" value="1"/>
</dbReference>
<dbReference type="Pfam" id="PF01425">
    <property type="entry name" value="Amidase"/>
    <property type="match status" value="1"/>
</dbReference>
<feature type="domain" description="Amidase" evidence="3">
    <location>
        <begin position="26"/>
        <end position="444"/>
    </location>
</feature>
<dbReference type="PANTHER" id="PTHR11895:SF176">
    <property type="entry name" value="AMIDASE AMID-RELATED"/>
    <property type="match status" value="1"/>
</dbReference>
<dbReference type="InterPro" id="IPR000120">
    <property type="entry name" value="Amidase"/>
</dbReference>
<dbReference type="RefSeq" id="WP_114831044.1">
    <property type="nucleotide sequence ID" value="NZ_QQTO01000034.1"/>
</dbReference>
<dbReference type="Gene3D" id="3.90.1300.10">
    <property type="entry name" value="Amidase signature (AS) domain"/>
    <property type="match status" value="1"/>
</dbReference>
<dbReference type="AlphaFoldDB" id="A0A370L236"/>
<dbReference type="GO" id="GO:0003824">
    <property type="term" value="F:catalytic activity"/>
    <property type="evidence" value="ECO:0007669"/>
    <property type="project" value="InterPro"/>
</dbReference>
<proteinExistence type="predicted"/>
<dbReference type="InterPro" id="IPR020556">
    <property type="entry name" value="Amidase_CS"/>
</dbReference>
<dbReference type="EMBL" id="QQTP01000011">
    <property type="protein sequence ID" value="RDJ22165.1"/>
    <property type="molecule type" value="Genomic_DNA"/>
</dbReference>
<evidence type="ECO:0000313" key="5">
    <source>
        <dbReference type="Proteomes" id="UP000255207"/>
    </source>
</evidence>
<evidence type="ECO:0000259" key="3">
    <source>
        <dbReference type="Pfam" id="PF01425"/>
    </source>
</evidence>
<evidence type="ECO:0000313" key="4">
    <source>
        <dbReference type="EMBL" id="RDJ22165.1"/>
    </source>
</evidence>
<sequence>MTDLTLLTIAEASTLIAEKKLSPVDLAEACIAKTEALDSTLLTYVTFTPEAALEAAKQAEAEIMAGNTRGPLHGIPVGLKDIYDTAGLRTTGHSRLMLDRVPTEDATTVTKLREGGAVFTGKLGTWEFAIGGPSFDLFHPPARNPWNTECQTGGSSSGSGAAIASGMVLGAMGSDTGGSIRGPAALCGIAGIKPTYGLLSRKGVLPLSQSLDHAGPMAWTSKDCALMMQVLAGHDPDDPASANVPIPDFSALMGKSLKGLRIGIVRHFYETDNVATDDVKAAIEASLVAFKELGCTVKDVTLAPLAEFAAVNTVIMSAEAYSIHEPYLTTTPELYGEICRDRIMLGALIRGSDYVNAQKRRRELSLDVAAAMADVDVLITAASPFPAQKIDAVPKWMMYDRPSITCPFNVTGLPAHAVCVGYNAGGMPLSIQIVGKPFQDATVLAVGDAYEVATAWRSRRPAIALDWQAKAVAA</sequence>
<accession>A0A370L236</accession>
<comment type="caution">
    <text evidence="4">The sequence shown here is derived from an EMBL/GenBank/DDBJ whole genome shotgun (WGS) entry which is preliminary data.</text>
</comment>
<dbReference type="InterPro" id="IPR023631">
    <property type="entry name" value="Amidase_dom"/>
</dbReference>
<dbReference type="Proteomes" id="UP000255207">
    <property type="component" value="Unassembled WGS sequence"/>
</dbReference>
<dbReference type="OrthoDB" id="9811471at2"/>
<reference evidence="5" key="1">
    <citation type="submission" date="2018-07" db="EMBL/GenBank/DDBJ databases">
        <authorList>
            <person name="Safronova V.I."/>
            <person name="Chirak E.R."/>
            <person name="Sazanova A.L."/>
        </authorList>
    </citation>
    <scope>NUCLEOTIDE SEQUENCE [LARGE SCALE GENOMIC DNA]</scope>
    <source>
        <strain evidence="5">RCAM04685</strain>
    </source>
</reference>
<dbReference type="InterPro" id="IPR036928">
    <property type="entry name" value="AS_sf"/>
</dbReference>
<comment type="function">
    <text evidence="1">Hydrolyzes indole-3-acetamide (IAM) into indole-3-acetic acid (IAA).</text>
</comment>
<dbReference type="SUPFAM" id="SSF75304">
    <property type="entry name" value="Amidase signature (AS) enzymes"/>
    <property type="match status" value="1"/>
</dbReference>
<organism evidence="4 5">
    <name type="scientific">Bosea caraganae</name>
    <dbReference type="NCBI Taxonomy" id="2763117"/>
    <lineage>
        <taxon>Bacteria</taxon>
        <taxon>Pseudomonadati</taxon>
        <taxon>Pseudomonadota</taxon>
        <taxon>Alphaproteobacteria</taxon>
        <taxon>Hyphomicrobiales</taxon>
        <taxon>Boseaceae</taxon>
        <taxon>Bosea</taxon>
    </lineage>
</organism>
<gene>
    <name evidence="4" type="ORF">DWE98_19910</name>
</gene>
<protein>
    <recommendedName>
        <fullName evidence="2">Indoleacetamide hydrolase</fullName>
    </recommendedName>
</protein>
<dbReference type="PANTHER" id="PTHR11895">
    <property type="entry name" value="TRANSAMIDASE"/>
    <property type="match status" value="1"/>
</dbReference>
<evidence type="ECO:0000256" key="2">
    <source>
        <dbReference type="ARBA" id="ARBA00021874"/>
    </source>
</evidence>
<name>A0A370L236_9HYPH</name>
<keyword evidence="5" id="KW-1185">Reference proteome</keyword>